<dbReference type="Gene3D" id="3.40.50.12780">
    <property type="entry name" value="N-terminal domain of ligase-like"/>
    <property type="match status" value="1"/>
</dbReference>
<dbReference type="Pfam" id="PF00501">
    <property type="entry name" value="AMP-binding"/>
    <property type="match status" value="1"/>
</dbReference>
<dbReference type="Proteomes" id="UP000023351">
    <property type="component" value="Unassembled WGS sequence"/>
</dbReference>
<dbReference type="PATRIC" id="fig|1299321.3.peg.5022"/>
<accession>X8DFN2</accession>
<dbReference type="InterPro" id="IPR000873">
    <property type="entry name" value="AMP-dep_synth/lig_dom"/>
</dbReference>
<feature type="domain" description="AMP-dependent synthetase/ligase" evidence="1">
    <location>
        <begin position="62"/>
        <end position="140"/>
    </location>
</feature>
<name>X8DFN2_9MYCO</name>
<dbReference type="AlphaFoldDB" id="X8DFN2"/>
<dbReference type="SUPFAM" id="SSF56801">
    <property type="entry name" value="Acetyl-CoA synthetase-like"/>
    <property type="match status" value="1"/>
</dbReference>
<sequence length="166" mass="17098">MALVGRVRAAVLAGALGVFRGTGPGLRDGDAGVLANSAMPAAQWFPGVELNYVAQMLRHVHRDGAAIVGVDEAGERSEISWRELPGRVGAVAAELRRLGVGRGDCVAAYLPDVPDAMVAFLATASVGAVWAGCGQDYAPEGRRPGWLNSRQRYSSPGGATVTTAAG</sequence>
<evidence type="ECO:0000313" key="3">
    <source>
        <dbReference type="Proteomes" id="UP000023351"/>
    </source>
</evidence>
<evidence type="ECO:0000259" key="1">
    <source>
        <dbReference type="Pfam" id="PF00501"/>
    </source>
</evidence>
<dbReference type="InterPro" id="IPR042099">
    <property type="entry name" value="ANL_N_sf"/>
</dbReference>
<dbReference type="PANTHER" id="PTHR42921">
    <property type="entry name" value="ACETOACETYL-COA SYNTHETASE"/>
    <property type="match status" value="1"/>
</dbReference>
<reference evidence="2 3" key="1">
    <citation type="submission" date="2013-12" db="EMBL/GenBank/DDBJ databases">
        <authorList>
            <person name="Zelazny A."/>
            <person name="Olivier K."/>
            <person name="Holland S."/>
            <person name="Lenaerts A."/>
            <person name="Ordway D."/>
            <person name="DeGroote M.A."/>
            <person name="Parker T."/>
            <person name="Sizemore C."/>
            <person name="Tallon L.J."/>
            <person name="Sadzewicz L.K."/>
            <person name="Sengamalay N."/>
            <person name="Fraser C.M."/>
            <person name="Hine E."/>
            <person name="Shefchek K.A."/>
            <person name="Das S.P."/>
            <person name="Tettelin H."/>
        </authorList>
    </citation>
    <scope>NUCLEOTIDE SEQUENCE [LARGE SCALE GENOMIC DNA]</scope>
    <source>
        <strain evidence="2 3">1513</strain>
    </source>
</reference>
<dbReference type="GO" id="GO:0030729">
    <property type="term" value="F:acetoacetate-CoA ligase activity"/>
    <property type="evidence" value="ECO:0007669"/>
    <property type="project" value="TreeGrafter"/>
</dbReference>
<organism evidence="2 3">
    <name type="scientific">Mycobacteroides abscessus subsp. bolletii 1513</name>
    <dbReference type="NCBI Taxonomy" id="1299321"/>
    <lineage>
        <taxon>Bacteria</taxon>
        <taxon>Bacillati</taxon>
        <taxon>Actinomycetota</taxon>
        <taxon>Actinomycetes</taxon>
        <taxon>Mycobacteriales</taxon>
        <taxon>Mycobacteriaceae</taxon>
        <taxon>Mycobacteroides</taxon>
        <taxon>Mycobacteroides abscessus</taxon>
    </lineage>
</organism>
<dbReference type="EMBL" id="JAOJ01000003">
    <property type="protein sequence ID" value="EUA66876.1"/>
    <property type="molecule type" value="Genomic_DNA"/>
</dbReference>
<protein>
    <submittedName>
        <fullName evidence="2">AMP-binding enzyme family protein</fullName>
    </submittedName>
</protein>
<proteinExistence type="predicted"/>
<comment type="caution">
    <text evidence="2">The sequence shown here is derived from an EMBL/GenBank/DDBJ whole genome shotgun (WGS) entry which is preliminary data.</text>
</comment>
<dbReference type="PANTHER" id="PTHR42921:SF1">
    <property type="entry name" value="ACETOACETYL-COA SYNTHETASE"/>
    <property type="match status" value="1"/>
</dbReference>
<evidence type="ECO:0000313" key="2">
    <source>
        <dbReference type="EMBL" id="EUA66876.1"/>
    </source>
</evidence>
<gene>
    <name evidence="2" type="ORF">I540_5200</name>
</gene>